<dbReference type="GO" id="GO:0045271">
    <property type="term" value="C:respiratory chain complex I"/>
    <property type="evidence" value="ECO:0007669"/>
    <property type="project" value="InterPro"/>
</dbReference>
<evidence type="ECO:0000256" key="5">
    <source>
        <dbReference type="ARBA" id="ARBA00022448"/>
    </source>
</evidence>
<keyword evidence="11" id="KW-0472">Membrane</keyword>
<evidence type="ECO:0000256" key="12">
    <source>
        <dbReference type="SAM" id="MobiDB-lite"/>
    </source>
</evidence>
<gene>
    <name evidence="14" type="primary">LOC105428441</name>
</gene>
<dbReference type="OrthoDB" id="6241903at2759"/>
<dbReference type="PANTHER" id="PTHR15223:SF1">
    <property type="entry name" value="NADH DEHYDROGENASE [UBIQUINONE] 1 BETA SUBCOMPLEX SUBUNIT 2, MITOCHONDRIAL"/>
    <property type="match status" value="1"/>
</dbReference>
<dbReference type="InterPro" id="IPR026627">
    <property type="entry name" value="NDUFB2_animal"/>
</dbReference>
<keyword evidence="9" id="KW-0249">Electron transport</keyword>
<dbReference type="GeneID" id="105428441"/>
<comment type="subunit">
    <text evidence="4">Complex I is composed of 45 different subunits.</text>
</comment>
<evidence type="ECO:0000256" key="10">
    <source>
        <dbReference type="ARBA" id="ARBA00023128"/>
    </source>
</evidence>
<dbReference type="RefSeq" id="XP_011639077.1">
    <property type="nucleotide sequence ID" value="XM_011640775.2"/>
</dbReference>
<evidence type="ECO:0000256" key="3">
    <source>
        <dbReference type="ARBA" id="ARBA00005923"/>
    </source>
</evidence>
<dbReference type="KEGG" id="pbar:105428441"/>
<comment type="subcellular location">
    <subcellularLocation>
        <location evidence="2">Mitochondrion inner membrane</location>
        <topology evidence="2">Peripheral membrane protein</topology>
        <orientation evidence="2">Matrix side</orientation>
    </subcellularLocation>
</comment>
<keyword evidence="8" id="KW-0809">Transit peptide</keyword>
<evidence type="ECO:0000256" key="7">
    <source>
        <dbReference type="ARBA" id="ARBA00022792"/>
    </source>
</evidence>
<keyword evidence="10" id="KW-0496">Mitochondrion</keyword>
<dbReference type="PANTHER" id="PTHR15223">
    <property type="entry name" value="NADH-UBIQUINONE OXIDOREDUCTASE AGGG SUBUNIT"/>
    <property type="match status" value="1"/>
</dbReference>
<evidence type="ECO:0000256" key="8">
    <source>
        <dbReference type="ARBA" id="ARBA00022946"/>
    </source>
</evidence>
<evidence type="ECO:0000256" key="11">
    <source>
        <dbReference type="ARBA" id="ARBA00023136"/>
    </source>
</evidence>
<keyword evidence="7" id="KW-0999">Mitochondrion inner membrane</keyword>
<protein>
    <submittedName>
        <fullName evidence="14">NADH dehydrogenase [ubiquinone] 1 beta subcomplex subunit 2, mitochondrial-like</fullName>
    </submittedName>
</protein>
<dbReference type="GO" id="GO:0005743">
    <property type="term" value="C:mitochondrial inner membrane"/>
    <property type="evidence" value="ECO:0007669"/>
    <property type="project" value="UniProtKB-SubCell"/>
</dbReference>
<dbReference type="Pfam" id="PF14813">
    <property type="entry name" value="NADH_B2"/>
    <property type="match status" value="1"/>
</dbReference>
<evidence type="ECO:0000313" key="13">
    <source>
        <dbReference type="Proteomes" id="UP000504615"/>
    </source>
</evidence>
<dbReference type="AlphaFoldDB" id="A0A6I9X3R0"/>
<organism evidence="13 14">
    <name type="scientific">Pogonomyrmex barbatus</name>
    <name type="common">red harvester ant</name>
    <dbReference type="NCBI Taxonomy" id="144034"/>
    <lineage>
        <taxon>Eukaryota</taxon>
        <taxon>Metazoa</taxon>
        <taxon>Ecdysozoa</taxon>
        <taxon>Arthropoda</taxon>
        <taxon>Hexapoda</taxon>
        <taxon>Insecta</taxon>
        <taxon>Pterygota</taxon>
        <taxon>Neoptera</taxon>
        <taxon>Endopterygota</taxon>
        <taxon>Hymenoptera</taxon>
        <taxon>Apocrita</taxon>
        <taxon>Aculeata</taxon>
        <taxon>Formicoidea</taxon>
        <taxon>Formicidae</taxon>
        <taxon>Myrmicinae</taxon>
        <taxon>Pogonomyrmex</taxon>
    </lineage>
</organism>
<comment type="function">
    <text evidence="1">Accessory subunit of the mitochondrial membrane respiratory chain NADH dehydrogenase (Complex I), that is believed not to be involved in catalysis. Complex I functions in the transfer of electrons from NADH to the respiratory chain. The immediate electron acceptor for the enzyme is believed to be ubiquinone.</text>
</comment>
<evidence type="ECO:0000313" key="14">
    <source>
        <dbReference type="RefSeq" id="XP_011639077.1"/>
    </source>
</evidence>
<evidence type="ECO:0000256" key="2">
    <source>
        <dbReference type="ARBA" id="ARBA00004443"/>
    </source>
</evidence>
<proteinExistence type="inferred from homology"/>
<keyword evidence="5" id="KW-0813">Transport</keyword>
<dbReference type="GO" id="GO:0032981">
    <property type="term" value="P:mitochondrial respiratory chain complex I assembly"/>
    <property type="evidence" value="ECO:0007669"/>
    <property type="project" value="TreeGrafter"/>
</dbReference>
<evidence type="ECO:0000256" key="9">
    <source>
        <dbReference type="ARBA" id="ARBA00022982"/>
    </source>
</evidence>
<evidence type="ECO:0000256" key="6">
    <source>
        <dbReference type="ARBA" id="ARBA00022660"/>
    </source>
</evidence>
<accession>A0A6I9X3R0</accession>
<reference evidence="14" key="1">
    <citation type="submission" date="2025-08" db="UniProtKB">
        <authorList>
            <consortium name="RefSeq"/>
        </authorList>
    </citation>
    <scope>IDENTIFICATION</scope>
</reference>
<feature type="region of interest" description="Disordered" evidence="12">
    <location>
        <begin position="89"/>
        <end position="109"/>
    </location>
</feature>
<name>A0A6I9X3R0_9HYME</name>
<comment type="similarity">
    <text evidence="3">Belongs to the complex I NDUFB2 subunit family.</text>
</comment>
<evidence type="ECO:0000256" key="4">
    <source>
        <dbReference type="ARBA" id="ARBA00011533"/>
    </source>
</evidence>
<dbReference type="Proteomes" id="UP000504615">
    <property type="component" value="Unplaced"/>
</dbReference>
<keyword evidence="6" id="KW-0679">Respiratory chain</keyword>
<keyword evidence="13" id="KW-1185">Reference proteome</keyword>
<sequence length="109" mass="12661">MITSRGLNLLKIVYRSNQSKIGINAATNLRPVRLSHGHGVYRDIPPEDKTWVYAAEVMGGIMWWWILWHFWHDFGHIVGEFPYPDPSQWTDEELGIPPDDYSEPAVRTL</sequence>
<dbReference type="CTD" id="4708"/>
<evidence type="ECO:0000256" key="1">
    <source>
        <dbReference type="ARBA" id="ARBA00003195"/>
    </source>
</evidence>